<reference evidence="2" key="1">
    <citation type="journal article" date="2023" name="G3 (Bethesda)">
        <title>A reference genome for the long-term kleptoplast-retaining sea slug Elysia crispata morphotype clarki.</title>
        <authorList>
            <person name="Eastman K.E."/>
            <person name="Pendleton A.L."/>
            <person name="Shaikh M.A."/>
            <person name="Suttiyut T."/>
            <person name="Ogas R."/>
            <person name="Tomko P."/>
            <person name="Gavelis G."/>
            <person name="Widhalm J.R."/>
            <person name="Wisecaver J.H."/>
        </authorList>
    </citation>
    <scope>NUCLEOTIDE SEQUENCE</scope>
    <source>
        <strain evidence="2">ECLA1</strain>
    </source>
</reference>
<gene>
    <name evidence="2" type="ORF">RRG08_037516</name>
</gene>
<dbReference type="AlphaFoldDB" id="A0AAE1A3D3"/>
<name>A0AAE1A3D3_9GAST</name>
<keyword evidence="3" id="KW-1185">Reference proteome</keyword>
<keyword evidence="1" id="KW-0732">Signal</keyword>
<dbReference type="Proteomes" id="UP001283361">
    <property type="component" value="Unassembled WGS sequence"/>
</dbReference>
<proteinExistence type="predicted"/>
<sequence>MSIEFPPTANPSGFACVILFSALLLYTVLAQTQPNNLLTSALICNNIPTDILLKSTGFYAVPSLWPTVTVLRVRYMAFKPRFASLFMKPYFSHGVTGT</sequence>
<evidence type="ECO:0000313" key="2">
    <source>
        <dbReference type="EMBL" id="KAK3780578.1"/>
    </source>
</evidence>
<feature type="chain" id="PRO_5041899450" description="Secreted protein" evidence="1">
    <location>
        <begin position="31"/>
        <end position="98"/>
    </location>
</feature>
<comment type="caution">
    <text evidence="2">The sequence shown here is derived from an EMBL/GenBank/DDBJ whole genome shotgun (WGS) entry which is preliminary data.</text>
</comment>
<evidence type="ECO:0000313" key="3">
    <source>
        <dbReference type="Proteomes" id="UP001283361"/>
    </source>
</evidence>
<accession>A0AAE1A3D3</accession>
<organism evidence="2 3">
    <name type="scientific">Elysia crispata</name>
    <name type="common">lettuce slug</name>
    <dbReference type="NCBI Taxonomy" id="231223"/>
    <lineage>
        <taxon>Eukaryota</taxon>
        <taxon>Metazoa</taxon>
        <taxon>Spiralia</taxon>
        <taxon>Lophotrochozoa</taxon>
        <taxon>Mollusca</taxon>
        <taxon>Gastropoda</taxon>
        <taxon>Heterobranchia</taxon>
        <taxon>Euthyneura</taxon>
        <taxon>Panpulmonata</taxon>
        <taxon>Sacoglossa</taxon>
        <taxon>Placobranchoidea</taxon>
        <taxon>Plakobranchidae</taxon>
        <taxon>Elysia</taxon>
    </lineage>
</organism>
<evidence type="ECO:0000256" key="1">
    <source>
        <dbReference type="SAM" id="SignalP"/>
    </source>
</evidence>
<feature type="signal peptide" evidence="1">
    <location>
        <begin position="1"/>
        <end position="30"/>
    </location>
</feature>
<evidence type="ECO:0008006" key="4">
    <source>
        <dbReference type="Google" id="ProtNLM"/>
    </source>
</evidence>
<protein>
    <recommendedName>
        <fullName evidence="4">Secreted protein</fullName>
    </recommendedName>
</protein>
<dbReference type="EMBL" id="JAWDGP010002704">
    <property type="protein sequence ID" value="KAK3780578.1"/>
    <property type="molecule type" value="Genomic_DNA"/>
</dbReference>